<dbReference type="EMBL" id="JBHRTB010000010">
    <property type="protein sequence ID" value="MFC3145536.1"/>
    <property type="molecule type" value="Genomic_DNA"/>
</dbReference>
<accession>A0ABV7GYX1</accession>
<keyword evidence="4" id="KW-1185">Reference proteome</keyword>
<proteinExistence type="predicted"/>
<feature type="signal peptide" evidence="1">
    <location>
        <begin position="1"/>
        <end position="31"/>
    </location>
</feature>
<dbReference type="InterPro" id="IPR029000">
    <property type="entry name" value="Cyclophilin-like_dom_sf"/>
</dbReference>
<sequence length="158" mass="17087">MQRRRDTGGDMNRPAAALTALCLTLAPAAQAAQDQTMNEDGKMKIDVIVETETLSATLDDSAPARDFAAMLPLELSLSDFHGIEKVADLGRQLDNSGMPKAYEPKAGDITQYRPWSNLAIFLKPFQSSAGLIRLGQFDGPVDALDRASDVPVRIQLAD</sequence>
<dbReference type="Gene3D" id="2.40.100.20">
    <property type="match status" value="1"/>
</dbReference>
<dbReference type="Proteomes" id="UP001595632">
    <property type="component" value="Unassembled WGS sequence"/>
</dbReference>
<keyword evidence="1" id="KW-0732">Signal</keyword>
<protein>
    <submittedName>
        <fullName evidence="3">Cyclophilin-like fold protein</fullName>
    </submittedName>
</protein>
<organism evidence="3 4">
    <name type="scientific">Psychromarinibacter halotolerans</name>
    <dbReference type="NCBI Taxonomy" id="1775175"/>
    <lineage>
        <taxon>Bacteria</taxon>
        <taxon>Pseudomonadati</taxon>
        <taxon>Pseudomonadota</taxon>
        <taxon>Alphaproteobacteria</taxon>
        <taxon>Rhodobacterales</taxon>
        <taxon>Paracoccaceae</taxon>
        <taxon>Psychromarinibacter</taxon>
    </lineage>
</organism>
<evidence type="ECO:0000313" key="4">
    <source>
        <dbReference type="Proteomes" id="UP001595632"/>
    </source>
</evidence>
<evidence type="ECO:0000313" key="3">
    <source>
        <dbReference type="EMBL" id="MFC3145536.1"/>
    </source>
</evidence>
<evidence type="ECO:0000259" key="2">
    <source>
        <dbReference type="Pfam" id="PF18050"/>
    </source>
</evidence>
<comment type="caution">
    <text evidence="3">The sequence shown here is derived from an EMBL/GenBank/DDBJ whole genome shotgun (WGS) entry which is preliminary data.</text>
</comment>
<reference evidence="4" key="1">
    <citation type="journal article" date="2019" name="Int. J. Syst. Evol. Microbiol.">
        <title>The Global Catalogue of Microorganisms (GCM) 10K type strain sequencing project: providing services to taxonomists for standard genome sequencing and annotation.</title>
        <authorList>
            <consortium name="The Broad Institute Genomics Platform"/>
            <consortium name="The Broad Institute Genome Sequencing Center for Infectious Disease"/>
            <person name="Wu L."/>
            <person name="Ma J."/>
        </authorList>
    </citation>
    <scope>NUCLEOTIDE SEQUENCE [LARGE SCALE GENOMIC DNA]</scope>
    <source>
        <strain evidence="4">KCTC 52366</strain>
    </source>
</reference>
<dbReference type="InterPro" id="IPR041183">
    <property type="entry name" value="Cyclophilin-like"/>
</dbReference>
<feature type="chain" id="PRO_5046398324" evidence="1">
    <location>
        <begin position="32"/>
        <end position="158"/>
    </location>
</feature>
<dbReference type="Pfam" id="PF18050">
    <property type="entry name" value="Cyclophil_like2"/>
    <property type="match status" value="1"/>
</dbReference>
<name>A0ABV7GYX1_9RHOB</name>
<dbReference type="SUPFAM" id="SSF50891">
    <property type="entry name" value="Cyclophilin-like"/>
    <property type="match status" value="1"/>
</dbReference>
<gene>
    <name evidence="3" type="ORF">ACFOGP_22635</name>
</gene>
<evidence type="ECO:0000256" key="1">
    <source>
        <dbReference type="SAM" id="SignalP"/>
    </source>
</evidence>
<feature type="domain" description="Cyclophilin-like" evidence="2">
    <location>
        <begin position="48"/>
        <end position="154"/>
    </location>
</feature>